<keyword evidence="1" id="KW-0812">Transmembrane</keyword>
<keyword evidence="1" id="KW-1133">Transmembrane helix</keyword>
<evidence type="ECO:0000313" key="2">
    <source>
        <dbReference type="EMBL" id="KPH71798.1"/>
    </source>
</evidence>
<dbReference type="PANTHER" id="PTHR37814">
    <property type="entry name" value="CONSERVED MEMBRANE PROTEIN"/>
    <property type="match status" value="1"/>
</dbReference>
<protein>
    <submittedName>
        <fullName evidence="2">Membrane protein</fullName>
    </submittedName>
</protein>
<dbReference type="Proteomes" id="UP000037854">
    <property type="component" value="Unassembled WGS sequence"/>
</dbReference>
<name>A0ABR5MGQ0_9BACI</name>
<feature type="transmembrane region" description="Helical" evidence="1">
    <location>
        <begin position="315"/>
        <end position="334"/>
    </location>
</feature>
<evidence type="ECO:0000313" key="3">
    <source>
        <dbReference type="Proteomes" id="UP000037854"/>
    </source>
</evidence>
<sequence length="343" mass="39006">MIKAGIKWMFLIIGTTIGAGYASGREIWQFFGHESGLAILLFAIFFMICCAVIMYVSYHHKSNQYLPVLKEIVGIRLTKFYDFMIFFYLFSVTVVMIAGSGAMGQAFNFSKWWGIIIIVIVLILLFMKNINGLLSINLLIMPILIGGLLFILMKFINDQDLQLFSHWHEQRNWATVFPFTALNILPLIAVLGAVGDKVKTKGEIYIASIGSGLILGVITYIYNNSLIQIADEILLYEIPLFAILKDYPFEILIFMSVMLWFAILTTAASGVLGIVTRIQENFNQPFSLLVIVTLLLMVPLTTFGFSQLISVLYPLYGILNLYVLTRLLLFPLWLRKDRNHKLR</sequence>
<feature type="transmembrane region" description="Helical" evidence="1">
    <location>
        <begin position="286"/>
        <end position="309"/>
    </location>
</feature>
<feature type="transmembrane region" description="Helical" evidence="1">
    <location>
        <begin position="134"/>
        <end position="153"/>
    </location>
</feature>
<accession>A0ABR5MGQ0</accession>
<dbReference type="PANTHER" id="PTHR37814:SF1">
    <property type="entry name" value="MEMBRANE PROTEIN"/>
    <property type="match status" value="1"/>
</dbReference>
<feature type="transmembrane region" description="Helical" evidence="1">
    <location>
        <begin position="80"/>
        <end position="103"/>
    </location>
</feature>
<feature type="transmembrane region" description="Helical" evidence="1">
    <location>
        <begin position="109"/>
        <end position="127"/>
    </location>
</feature>
<keyword evidence="3" id="KW-1185">Reference proteome</keyword>
<keyword evidence="1" id="KW-0472">Membrane</keyword>
<reference evidence="2 3" key="1">
    <citation type="submission" date="2015-07" db="EMBL/GenBank/DDBJ databases">
        <title>High-quality draft genome sequence of Oceanobacillus caeni HM6, a bacillus isolated from a human feces.</title>
        <authorList>
            <person name="Kumar J."/>
            <person name="Verma M.K."/>
            <person name="Pandey R."/>
            <person name="Bhambi M."/>
            <person name="Chauhan N."/>
        </authorList>
    </citation>
    <scope>NUCLEOTIDE SEQUENCE [LARGE SCALE GENOMIC DNA]</scope>
    <source>
        <strain evidence="2 3">HM6</strain>
    </source>
</reference>
<proteinExistence type="predicted"/>
<gene>
    <name evidence="2" type="ORF">AFL42_14165</name>
</gene>
<feature type="transmembrane region" description="Helical" evidence="1">
    <location>
        <begin position="251"/>
        <end position="274"/>
    </location>
</feature>
<organism evidence="2 3">
    <name type="scientific">Oceanobacillus caeni</name>
    <dbReference type="NCBI Taxonomy" id="405946"/>
    <lineage>
        <taxon>Bacteria</taxon>
        <taxon>Bacillati</taxon>
        <taxon>Bacillota</taxon>
        <taxon>Bacilli</taxon>
        <taxon>Bacillales</taxon>
        <taxon>Bacillaceae</taxon>
        <taxon>Oceanobacillus</taxon>
    </lineage>
</organism>
<dbReference type="EMBL" id="LGTK01000062">
    <property type="protein sequence ID" value="KPH71798.1"/>
    <property type="molecule type" value="Genomic_DNA"/>
</dbReference>
<feature type="transmembrane region" description="Helical" evidence="1">
    <location>
        <begin position="204"/>
        <end position="222"/>
    </location>
</feature>
<evidence type="ECO:0000256" key="1">
    <source>
        <dbReference type="SAM" id="Phobius"/>
    </source>
</evidence>
<dbReference type="InterPro" id="IPR038728">
    <property type="entry name" value="YkvI-like"/>
</dbReference>
<feature type="transmembrane region" description="Helical" evidence="1">
    <location>
        <begin position="173"/>
        <end position="192"/>
    </location>
</feature>
<comment type="caution">
    <text evidence="2">The sequence shown here is derived from an EMBL/GenBank/DDBJ whole genome shotgun (WGS) entry which is preliminary data.</text>
</comment>
<feature type="transmembrane region" description="Helical" evidence="1">
    <location>
        <begin position="38"/>
        <end position="59"/>
    </location>
</feature>
<dbReference type="RefSeq" id="WP_060668995.1">
    <property type="nucleotide sequence ID" value="NZ_LGTK01000062.1"/>
</dbReference>